<keyword evidence="1 2" id="KW-0808">Transferase</keyword>
<dbReference type="PANTHER" id="PTHR43861:SF3">
    <property type="entry name" value="PUTATIVE (AFU_ORTHOLOGUE AFUA_2G14390)-RELATED"/>
    <property type="match status" value="1"/>
</dbReference>
<dbReference type="GO" id="GO:0016740">
    <property type="term" value="F:transferase activity"/>
    <property type="evidence" value="ECO:0007669"/>
    <property type="project" value="UniProtKB-KW"/>
</dbReference>
<sequence>MNNIFDFLLDEDLISPDRSIMISQACRDLDVSVYRDTLTDIIYLDPTYAGKTAHYYTQKNSMGCGKYRSEVDLLDAERRTKVLSSLIPGRRWLDFGCGPGYQLRKDAHLCLSAIGIEINEGDRDQLRQDGFHIESSLEQVTNFQPEVISLFHVLEHLLSPQDILEELKSIASKGCQLIIEVPHAKDWLLLNGPEEYRQFTFWSEHLVLRTRASLHRLLEKSGWTVQSEVAVQRYPIWNHLYWLTDKKPSGMGNTVMDESARILHEAYGNYNAIRNCTDTLLFIARC</sequence>
<protein>
    <submittedName>
        <fullName evidence="2">Putative O-antigen methyl transferase</fullName>
    </submittedName>
</protein>
<organism evidence="2">
    <name type="scientific">Aeromonas hydrophila</name>
    <dbReference type="NCBI Taxonomy" id="644"/>
    <lineage>
        <taxon>Bacteria</taxon>
        <taxon>Pseudomonadati</taxon>
        <taxon>Pseudomonadota</taxon>
        <taxon>Gammaproteobacteria</taxon>
        <taxon>Aeromonadales</taxon>
        <taxon>Aeromonadaceae</taxon>
        <taxon>Aeromonas</taxon>
    </lineage>
</organism>
<reference evidence="2" key="1">
    <citation type="journal article" date="2000" name="Microbiology">
        <title>Molecular analysis of genetic differences between virulent and avirulent strains of Aeromonas hydrophila isolated from diseased fish.</title>
        <authorList>
            <person name="Zhang Y.L."/>
            <person name="Ong C.T."/>
            <person name="Leung K.Y."/>
        </authorList>
    </citation>
    <scope>NUCLEOTIDE SEQUENCE</scope>
    <source>
        <strain evidence="2">PPD134/91</strain>
    </source>
</reference>
<evidence type="ECO:0000313" key="2">
    <source>
        <dbReference type="EMBL" id="AAF45027.2"/>
    </source>
</evidence>
<dbReference type="SUPFAM" id="SSF53335">
    <property type="entry name" value="S-adenosyl-L-methionine-dependent methyltransferases"/>
    <property type="match status" value="1"/>
</dbReference>
<accession>Q9LA99</accession>
<proteinExistence type="predicted"/>
<dbReference type="CDD" id="cd02440">
    <property type="entry name" value="AdoMet_MTases"/>
    <property type="match status" value="1"/>
</dbReference>
<dbReference type="EMBL" id="AF146601">
    <property type="protein sequence ID" value="AAF45027.2"/>
    <property type="molecule type" value="Genomic_DNA"/>
</dbReference>
<evidence type="ECO:0000256" key="1">
    <source>
        <dbReference type="ARBA" id="ARBA00022679"/>
    </source>
</evidence>
<dbReference type="AlphaFoldDB" id="Q9LA99"/>
<dbReference type="InterPro" id="IPR029063">
    <property type="entry name" value="SAM-dependent_MTases_sf"/>
</dbReference>
<dbReference type="PANTHER" id="PTHR43861">
    <property type="entry name" value="TRANS-ACONITATE 2-METHYLTRANSFERASE-RELATED"/>
    <property type="match status" value="1"/>
</dbReference>
<dbReference type="Gene3D" id="3.40.50.150">
    <property type="entry name" value="Vaccinia Virus protein VP39"/>
    <property type="match status" value="1"/>
</dbReference>
<name>Q9LA99_AERHY</name>
<reference evidence="2" key="2">
    <citation type="submission" date="2003-10" db="EMBL/GenBank/DDBJ databases">
        <authorList>
            <person name="Zhang Y.L."/>
            <person name="Yu H.B."/>
            <person name="Lau Y.L."/>
            <person name="Leung K.Y."/>
        </authorList>
    </citation>
    <scope>NUCLEOTIDE SEQUENCE</scope>
    <source>
        <strain evidence="2">PPD134/91</strain>
    </source>
</reference>
<dbReference type="Pfam" id="PF13489">
    <property type="entry name" value="Methyltransf_23"/>
    <property type="match status" value="1"/>
</dbReference>